<dbReference type="InterPro" id="IPR019734">
    <property type="entry name" value="TPR_rpt"/>
</dbReference>
<feature type="compositionally biased region" description="Basic and acidic residues" evidence="3">
    <location>
        <begin position="96"/>
        <end position="107"/>
    </location>
</feature>
<dbReference type="PANTHER" id="PTHR11242">
    <property type="entry name" value="ARYL HYDROCARBON RECEPTOR INTERACTING PROTEIN RELATED"/>
    <property type="match status" value="1"/>
</dbReference>
<dbReference type="SMART" id="SM00028">
    <property type="entry name" value="TPR"/>
    <property type="match status" value="3"/>
</dbReference>
<feature type="region of interest" description="Disordered" evidence="3">
    <location>
        <begin position="250"/>
        <end position="343"/>
    </location>
</feature>
<sequence length="538" mass="61713">MNFDNDYLKNSANMMGQMSDEDIRRASNMMPGMGAGGMSPEMLRNASNMMSGMSDEQLNQMKNMAQNFNGMPGMPNMNNPFATPYQQPTASTSTTVKEDTPYANKDDQKKFDNVTELKNKANTLFKNKELDKASEKYYEAINKVRTTTSLKGTPQADKLEMNCRLNLALCKIKQEEYDVAIDQCERVLLEDNSNLKALYRISLGLKSQNNGLEAWSYIKRAYKIDPNDQNIKKLHSELKPIKDEFDAKFKKEQQEKQKPQEQEPKMKTPEEKKAEEEGSKESDPKIKRAKVLKSSMKFTKDDEEERPKEYVQSKTHHEEVKIEEEKVPEAQPPQQQEEGPFNRFNRDGFNMPPGMAQNMSDEQINTSINMMKQNPEMMKNMMKSQGMNMGDAQMDAMMNMMSPEMFKMAQQMQQNGANPPNMGSNNTENAGFPNMGTGMPNMSGPQGEQMQKMASEMMNNPEMLKNMMSMFTDDPNGPMMQMLKQQFPNANPAMLARCMKVLSYFVLMYAYIRKAWSYTIVKLIFFAICVYFVAWLIK</sequence>
<feature type="region of interest" description="Disordered" evidence="3">
    <location>
        <begin position="87"/>
        <end position="107"/>
    </location>
</feature>
<feature type="transmembrane region" description="Helical" evidence="4">
    <location>
        <begin position="519"/>
        <end position="537"/>
    </location>
</feature>
<keyword evidence="2" id="KW-0802">TPR repeat</keyword>
<reference evidence="5" key="1">
    <citation type="submission" date="2023-07" db="EMBL/GenBank/DDBJ databases">
        <authorList>
            <consortium name="AG Swart"/>
            <person name="Singh M."/>
            <person name="Singh A."/>
            <person name="Seah K."/>
            <person name="Emmerich C."/>
        </authorList>
    </citation>
    <scope>NUCLEOTIDE SEQUENCE</scope>
    <source>
        <strain evidence="5">DP1</strain>
    </source>
</reference>
<gene>
    <name evidence="5" type="ORF">ECRASSUSDP1_LOCUS6743</name>
</gene>
<evidence type="ECO:0000256" key="1">
    <source>
        <dbReference type="ARBA" id="ARBA00022737"/>
    </source>
</evidence>
<dbReference type="SUPFAM" id="SSF48452">
    <property type="entry name" value="TPR-like"/>
    <property type="match status" value="1"/>
</dbReference>
<evidence type="ECO:0000256" key="4">
    <source>
        <dbReference type="SAM" id="Phobius"/>
    </source>
</evidence>
<keyword evidence="6" id="KW-1185">Reference proteome</keyword>
<accession>A0AAD1UDV0</accession>
<dbReference type="InterPro" id="IPR039663">
    <property type="entry name" value="AIP/AIPL1/TTC9"/>
</dbReference>
<dbReference type="EMBL" id="CAMPGE010006547">
    <property type="protein sequence ID" value="CAI2365404.1"/>
    <property type="molecule type" value="Genomic_DNA"/>
</dbReference>
<keyword evidence="4" id="KW-0472">Membrane</keyword>
<dbReference type="Gene3D" id="1.25.40.10">
    <property type="entry name" value="Tetratricopeptide repeat domain"/>
    <property type="match status" value="1"/>
</dbReference>
<evidence type="ECO:0000256" key="2">
    <source>
        <dbReference type="ARBA" id="ARBA00022803"/>
    </source>
</evidence>
<keyword evidence="1" id="KW-0677">Repeat</keyword>
<evidence type="ECO:0000313" key="5">
    <source>
        <dbReference type="EMBL" id="CAI2365404.1"/>
    </source>
</evidence>
<keyword evidence="4" id="KW-1133">Transmembrane helix</keyword>
<protein>
    <submittedName>
        <fullName evidence="5">Uncharacterized protein</fullName>
    </submittedName>
</protein>
<keyword evidence="4" id="KW-0812">Transmembrane</keyword>
<evidence type="ECO:0000256" key="3">
    <source>
        <dbReference type="SAM" id="MobiDB-lite"/>
    </source>
</evidence>
<dbReference type="Proteomes" id="UP001295684">
    <property type="component" value="Unassembled WGS sequence"/>
</dbReference>
<feature type="compositionally biased region" description="Basic and acidic residues" evidence="3">
    <location>
        <begin position="305"/>
        <end position="328"/>
    </location>
</feature>
<proteinExistence type="predicted"/>
<dbReference type="AlphaFoldDB" id="A0AAD1UDV0"/>
<organism evidence="5 6">
    <name type="scientific">Euplotes crassus</name>
    <dbReference type="NCBI Taxonomy" id="5936"/>
    <lineage>
        <taxon>Eukaryota</taxon>
        <taxon>Sar</taxon>
        <taxon>Alveolata</taxon>
        <taxon>Ciliophora</taxon>
        <taxon>Intramacronucleata</taxon>
        <taxon>Spirotrichea</taxon>
        <taxon>Hypotrichia</taxon>
        <taxon>Euplotida</taxon>
        <taxon>Euplotidae</taxon>
        <taxon>Moneuplotes</taxon>
    </lineage>
</organism>
<dbReference type="PANTHER" id="PTHR11242:SF19">
    <property type="entry name" value="OS07G0161000 PROTEIN"/>
    <property type="match status" value="1"/>
</dbReference>
<name>A0AAD1UDV0_EUPCR</name>
<feature type="compositionally biased region" description="Basic and acidic residues" evidence="3">
    <location>
        <begin position="250"/>
        <end position="286"/>
    </location>
</feature>
<comment type="caution">
    <text evidence="5">The sequence shown here is derived from an EMBL/GenBank/DDBJ whole genome shotgun (WGS) entry which is preliminary data.</text>
</comment>
<evidence type="ECO:0000313" key="6">
    <source>
        <dbReference type="Proteomes" id="UP001295684"/>
    </source>
</evidence>
<dbReference type="InterPro" id="IPR011990">
    <property type="entry name" value="TPR-like_helical_dom_sf"/>
</dbReference>